<evidence type="ECO:0000256" key="1">
    <source>
        <dbReference type="PROSITE-ProRule" id="PRU00339"/>
    </source>
</evidence>
<sequence length="473" mass="51830">MGRDRIIEAYIQRLLAWEKPVTHATLAAIAEEVGITDAELEAINNQAQAHLTRGRAYIEFGCVDDAVKELNQAANLDPLNLEVLHSLANVYNLRHNRTKDATDRQRSLLVARRCVELKPDDKEALVLISFLEHNPAKGPKNASQWTRQKVALLAGGAATVGIGLMGVSRLPMFSKPPAPMGPAPGTIVPGSALYASGDATQAAADTAASTVELDFSADVDIPVFFDHAGLVLEARLSELGDYENEVYYQLQGIFINASDQEFRRLALNVEFLDRNDVAIASTSKEAIATSDAIIRPGDTHTFNLLQKIPSDLASVRLGVTHLEQAPARRTYVPPTPINYSWESLESDSIRFELASRSEDVGVSDMAIPTKPDNLDPTANTTDKTDTDQKKPPTGPNTFNAEWVIINTSDVPIQKLKLEANFYSANDRLLQKEDILAIQNNDAPLLPGEIRPFRVIKPIVSGYTRYQVTVVEAE</sequence>
<feature type="repeat" description="TPR" evidence="1">
    <location>
        <begin position="47"/>
        <end position="80"/>
    </location>
</feature>
<comment type="caution">
    <text evidence="4">The sequence shown here is derived from an EMBL/GenBank/DDBJ whole genome shotgun (WGS) entry which is preliminary data.</text>
</comment>
<dbReference type="RefSeq" id="WP_163699508.1">
    <property type="nucleotide sequence ID" value="NZ_QXHD01000004.1"/>
</dbReference>
<evidence type="ECO:0000256" key="2">
    <source>
        <dbReference type="SAM" id="MobiDB-lite"/>
    </source>
</evidence>
<protein>
    <submittedName>
        <fullName evidence="4">Uncharacterized protein</fullName>
    </submittedName>
</protein>
<evidence type="ECO:0000313" key="4">
    <source>
        <dbReference type="EMBL" id="NEZ57424.1"/>
    </source>
</evidence>
<dbReference type="SUPFAM" id="SSF48452">
    <property type="entry name" value="TPR-like"/>
    <property type="match status" value="1"/>
</dbReference>
<accession>A0A6M0RMG5</accession>
<keyword evidence="1" id="KW-0802">TPR repeat</keyword>
<keyword evidence="5" id="KW-1185">Reference proteome</keyword>
<name>A0A6M0RMG5_9CYAN</name>
<evidence type="ECO:0000256" key="3">
    <source>
        <dbReference type="SAM" id="Phobius"/>
    </source>
</evidence>
<proteinExistence type="predicted"/>
<keyword evidence="3" id="KW-0812">Transmembrane</keyword>
<dbReference type="EMBL" id="QXHD01000004">
    <property type="protein sequence ID" value="NEZ57424.1"/>
    <property type="molecule type" value="Genomic_DNA"/>
</dbReference>
<dbReference type="PROSITE" id="PS50005">
    <property type="entry name" value="TPR"/>
    <property type="match status" value="1"/>
</dbReference>
<organism evidence="4 5">
    <name type="scientific">Adonisia turfae CCMR0081</name>
    <dbReference type="NCBI Taxonomy" id="2292702"/>
    <lineage>
        <taxon>Bacteria</taxon>
        <taxon>Bacillati</taxon>
        <taxon>Cyanobacteriota</taxon>
        <taxon>Adonisia</taxon>
        <taxon>Adonisia turfae</taxon>
    </lineage>
</organism>
<dbReference type="Gene3D" id="1.25.40.10">
    <property type="entry name" value="Tetratricopeptide repeat domain"/>
    <property type="match status" value="1"/>
</dbReference>
<keyword evidence="3" id="KW-0472">Membrane</keyword>
<evidence type="ECO:0000313" key="5">
    <source>
        <dbReference type="Proteomes" id="UP000481033"/>
    </source>
</evidence>
<dbReference type="InterPro" id="IPR019734">
    <property type="entry name" value="TPR_rpt"/>
</dbReference>
<feature type="region of interest" description="Disordered" evidence="2">
    <location>
        <begin position="363"/>
        <end position="398"/>
    </location>
</feature>
<dbReference type="InterPro" id="IPR011990">
    <property type="entry name" value="TPR-like_helical_dom_sf"/>
</dbReference>
<dbReference type="AlphaFoldDB" id="A0A6M0RMG5"/>
<reference evidence="4 5" key="1">
    <citation type="journal article" date="2020" name="Microb. Ecol.">
        <title>Ecogenomics of the Marine Benthic Filamentous Cyanobacterium Adonisia.</title>
        <authorList>
            <person name="Walter J.M."/>
            <person name="Coutinho F.H."/>
            <person name="Leomil L."/>
            <person name="Hargreaves P.I."/>
            <person name="Campeao M.E."/>
            <person name="Vieira V.V."/>
            <person name="Silva B.S."/>
            <person name="Fistarol G.O."/>
            <person name="Salomon P.S."/>
            <person name="Sawabe T."/>
            <person name="Mino S."/>
            <person name="Hosokawa M."/>
            <person name="Miyashita H."/>
            <person name="Maruyama F."/>
            <person name="van Verk M.C."/>
            <person name="Dutilh B.E."/>
            <person name="Thompson C.C."/>
            <person name="Thompson F.L."/>
        </authorList>
    </citation>
    <scope>NUCLEOTIDE SEQUENCE [LARGE SCALE GENOMIC DNA]</scope>
    <source>
        <strain evidence="4 5">CCMR0081</strain>
    </source>
</reference>
<gene>
    <name evidence="4" type="ORF">DXZ20_17435</name>
</gene>
<feature type="transmembrane region" description="Helical" evidence="3">
    <location>
        <begin position="150"/>
        <end position="170"/>
    </location>
</feature>
<dbReference type="Proteomes" id="UP000481033">
    <property type="component" value="Unassembled WGS sequence"/>
</dbReference>
<keyword evidence="3" id="KW-1133">Transmembrane helix</keyword>